<keyword evidence="1" id="KW-0812">Transmembrane</keyword>
<gene>
    <name evidence="3" type="ORF">OGM63_07735</name>
</gene>
<evidence type="ECO:0000313" key="4">
    <source>
        <dbReference type="Proteomes" id="UP001526143"/>
    </source>
</evidence>
<keyword evidence="1" id="KW-1133">Transmembrane helix</keyword>
<dbReference type="EMBL" id="JAOWRF010000113">
    <property type="protein sequence ID" value="MCV3213417.1"/>
    <property type="molecule type" value="Genomic_DNA"/>
</dbReference>
<keyword evidence="1" id="KW-0472">Membrane</keyword>
<name>A0ABT3AWC0_9CYAN</name>
<organism evidence="3 4">
    <name type="scientific">Plectonema radiosum NIES-515</name>
    <dbReference type="NCBI Taxonomy" id="2986073"/>
    <lineage>
        <taxon>Bacteria</taxon>
        <taxon>Bacillati</taxon>
        <taxon>Cyanobacteriota</taxon>
        <taxon>Cyanophyceae</taxon>
        <taxon>Oscillatoriophycideae</taxon>
        <taxon>Oscillatoriales</taxon>
        <taxon>Microcoleaceae</taxon>
        <taxon>Plectonema</taxon>
    </lineage>
</organism>
<dbReference type="Pfam" id="PF26514">
    <property type="entry name" value="DUF8173"/>
    <property type="match status" value="1"/>
</dbReference>
<accession>A0ABT3AWC0</accession>
<feature type="domain" description="DUF8173" evidence="2">
    <location>
        <begin position="192"/>
        <end position="325"/>
    </location>
</feature>
<reference evidence="3 4" key="1">
    <citation type="submission" date="2022-10" db="EMBL/GenBank/DDBJ databases">
        <title>Identification of biosynthetic pathway for the production of the potent trypsin inhibitor radiosumin.</title>
        <authorList>
            <person name="Fewer D.P."/>
            <person name="Delbaje E."/>
            <person name="Ouyang X."/>
            <person name="Agostino P.D."/>
            <person name="Wahlsten M."/>
            <person name="Jokela J."/>
            <person name="Permi P."/>
            <person name="Haapaniemi E."/>
            <person name="Koistinen H."/>
        </authorList>
    </citation>
    <scope>NUCLEOTIDE SEQUENCE [LARGE SCALE GENOMIC DNA]</scope>
    <source>
        <strain evidence="3 4">NIES-515</strain>
    </source>
</reference>
<sequence length="340" mass="36583">MSTTIDNFTKNLHDNLEAVEDWVKSLKESIQSAPKKTQSAMLLLSRRMKSMKWQQLILVFIATISLIFAGNALAQTDMNINNTNLIRFGGSVTVPENQVVENAIAFGGSVTVSPNARVLDTAIAFGGDVILKKGARVEADAYSFGGKIVQEPGAIVGGERATFSDRHGMMYGSNRVRSSFFAQYFFSAIFRISAAVVAAILGLIILHTSPQFLPSLARKLGQHPILTGLWGIGAIVFFVFATVFLAITLIGIPLIPLLSLTGAIAALVGSLGVALFVGQCLVSNGNWSLQQQFFVGLAIVTVLTLIPFFGGLVVFLVNLFGLGVILLWKFGREKTQIATE</sequence>
<feature type="transmembrane region" description="Helical" evidence="1">
    <location>
        <begin position="227"/>
        <end position="252"/>
    </location>
</feature>
<dbReference type="Proteomes" id="UP001526143">
    <property type="component" value="Unassembled WGS sequence"/>
</dbReference>
<evidence type="ECO:0000259" key="2">
    <source>
        <dbReference type="Pfam" id="PF26514"/>
    </source>
</evidence>
<proteinExistence type="predicted"/>
<keyword evidence="4" id="KW-1185">Reference proteome</keyword>
<feature type="transmembrane region" description="Helical" evidence="1">
    <location>
        <begin position="258"/>
        <end position="282"/>
    </location>
</feature>
<feature type="transmembrane region" description="Helical" evidence="1">
    <location>
        <begin position="56"/>
        <end position="74"/>
    </location>
</feature>
<dbReference type="InterPro" id="IPR058486">
    <property type="entry name" value="DUF8173"/>
</dbReference>
<feature type="transmembrane region" description="Helical" evidence="1">
    <location>
        <begin position="294"/>
        <end position="327"/>
    </location>
</feature>
<dbReference type="RefSeq" id="WP_263744927.1">
    <property type="nucleotide sequence ID" value="NZ_JAOWRF010000113.1"/>
</dbReference>
<evidence type="ECO:0000256" key="1">
    <source>
        <dbReference type="SAM" id="Phobius"/>
    </source>
</evidence>
<feature type="transmembrane region" description="Helical" evidence="1">
    <location>
        <begin position="184"/>
        <end position="206"/>
    </location>
</feature>
<comment type="caution">
    <text evidence="3">The sequence shown here is derived from an EMBL/GenBank/DDBJ whole genome shotgun (WGS) entry which is preliminary data.</text>
</comment>
<evidence type="ECO:0000313" key="3">
    <source>
        <dbReference type="EMBL" id="MCV3213417.1"/>
    </source>
</evidence>
<protein>
    <recommendedName>
        <fullName evidence="2">DUF8173 domain-containing protein</fullName>
    </recommendedName>
</protein>